<protein>
    <submittedName>
        <fullName evidence="1">Uncharacterized protein</fullName>
    </submittedName>
</protein>
<dbReference type="EMBL" id="WUQX01000001">
    <property type="protein sequence ID" value="MXP76512.1"/>
    <property type="molecule type" value="Genomic_DNA"/>
</dbReference>
<proteinExistence type="predicted"/>
<comment type="caution">
    <text evidence="1">The sequence shown here is derived from an EMBL/GenBank/DDBJ whole genome shotgun (WGS) entry which is preliminary data.</text>
</comment>
<gene>
    <name evidence="1" type="ORF">GN277_14245</name>
</gene>
<dbReference type="RefSeq" id="WP_159751642.1">
    <property type="nucleotide sequence ID" value="NZ_WUQX01000001.1"/>
</dbReference>
<reference evidence="1 2" key="1">
    <citation type="submission" date="2019-12" db="EMBL/GenBank/DDBJ databases">
        <title>Sporaefaciens musculi gen. nov., sp. nov., a novel bacterium isolated from the caecum of an obese mouse.</title>
        <authorList>
            <person name="Rasmussen T.S."/>
            <person name="Streidl T."/>
            <person name="Hitch T.C.A."/>
            <person name="Wortmann E."/>
            <person name="Deptula P."/>
            <person name="Hansen M."/>
            <person name="Nielsen D.S."/>
            <person name="Clavel T."/>
            <person name="Vogensen F.K."/>
        </authorList>
    </citation>
    <scope>NUCLEOTIDE SEQUENCE [LARGE SCALE GENOMIC DNA]</scope>
    <source>
        <strain evidence="1 2">WCA-9-b2</strain>
    </source>
</reference>
<dbReference type="InterPro" id="IPR029063">
    <property type="entry name" value="SAM-dependent_MTases_sf"/>
</dbReference>
<organism evidence="1 2">
    <name type="scientific">Sporofaciens musculi</name>
    <dbReference type="NCBI Taxonomy" id="2681861"/>
    <lineage>
        <taxon>Bacteria</taxon>
        <taxon>Bacillati</taxon>
        <taxon>Bacillota</taxon>
        <taxon>Clostridia</taxon>
        <taxon>Lachnospirales</taxon>
        <taxon>Lachnospiraceae</taxon>
        <taxon>Sporofaciens</taxon>
    </lineage>
</organism>
<keyword evidence="2" id="KW-1185">Reference proteome</keyword>
<accession>A0A7X3SJK6</accession>
<dbReference type="SUPFAM" id="SSF53335">
    <property type="entry name" value="S-adenosyl-L-methionine-dependent methyltransferases"/>
    <property type="match status" value="1"/>
</dbReference>
<sequence length="238" mass="27449">MYEETCGETLSMKQLHKNISSLTKSEIELLIKKSAEWEPDFFKLELGISDKDLSDKVDKSIRKNPEIETFINAFMYNENDGKSFSEKLENFLCFLCYIKRKGAIKTPKSQKLDSPVLPVHGNKHWMRKKDYASIFEELPNNITSCVELFGGSGILTADASVSGLNCTYNDDDKDKQNFFKCLRDKPDELRMKCIFYSENKNIQISPNSSPLDKAGFFWADSYRKCHPKVGDKKRKTNY</sequence>
<name>A0A7X3SJK6_9FIRM</name>
<evidence type="ECO:0000313" key="1">
    <source>
        <dbReference type="EMBL" id="MXP76512.1"/>
    </source>
</evidence>
<evidence type="ECO:0000313" key="2">
    <source>
        <dbReference type="Proteomes" id="UP000460412"/>
    </source>
</evidence>
<dbReference type="AlphaFoldDB" id="A0A7X3SJK6"/>
<dbReference type="Proteomes" id="UP000460412">
    <property type="component" value="Unassembled WGS sequence"/>
</dbReference>